<sequence>MRGTIFRRLAAGAKKLLRDQRGNTMILTAAACVPVVGIVGSGIDIGRAYMAQLRLQQACDAGALAARRYMGAGAYGGEAEAEAQKMFNFNFPQGLYGSQSVTFQAEPQGFSDVQGTATARLPALIMHIFGYQNFNLSVNCSAKLEISNTDVMLVLDVTGSMEGSRLRALKNAARVFLSTLLEAEVGDGRIRVGVVPYSGAVNVGGILHDANPSWIANTVTVPSREWDASRSRYNLLNRTFDVTDISPGDELSFNTGYRGAQARFAWNGCVMERKTTSFNQNTTAPSDAYDMDINMVPTSNDDTKWRVFLSHYAYSRSGTGTSTTSSNNNSFGQNADDRDVDLGACPASVMKLTLMDDEGQEEFDDKIEELWAQGFTYHDSGMVWGARLISPTGLFAGENATAENKRPIARHIIFMTDGDMNTPRSNFSHQGQEQSVPRIGATSDNNAIARHNNRFVQICNRAKNQNIVVWVIGFGGDIKKNDTLNDCATPGLAYQAGTDKELEAIFASIAGQISRLRLSQ</sequence>
<dbReference type="PROSITE" id="PS50234">
    <property type="entry name" value="VWFA"/>
    <property type="match status" value="1"/>
</dbReference>
<dbReference type="Pfam" id="PF13400">
    <property type="entry name" value="Tad"/>
    <property type="match status" value="1"/>
</dbReference>
<evidence type="ECO:0000259" key="2">
    <source>
        <dbReference type="PROSITE" id="PS50234"/>
    </source>
</evidence>
<feature type="transmembrane region" description="Helical" evidence="1">
    <location>
        <begin position="24"/>
        <end position="43"/>
    </location>
</feature>
<reference evidence="3 4" key="1">
    <citation type="submission" date="2017-08" db="EMBL/GenBank/DDBJ databases">
        <title>Infants hospitalized years apart are colonized by the same room-sourced microbial strains.</title>
        <authorList>
            <person name="Brooks B."/>
            <person name="Olm M.R."/>
            <person name="Firek B.A."/>
            <person name="Baker R."/>
            <person name="Thomas B.C."/>
            <person name="Morowitz M.J."/>
            <person name="Banfield J.F."/>
        </authorList>
    </citation>
    <scope>NUCLEOTIDE SEQUENCE [LARGE SCALE GENOMIC DNA]</scope>
    <source>
        <strain evidence="3">S2_005_003_R2_47</strain>
    </source>
</reference>
<dbReference type="EMBL" id="QFPJ01000005">
    <property type="protein sequence ID" value="PZQ23753.1"/>
    <property type="molecule type" value="Genomic_DNA"/>
</dbReference>
<dbReference type="SUPFAM" id="SSF53300">
    <property type="entry name" value="vWA-like"/>
    <property type="match status" value="1"/>
</dbReference>
<dbReference type="InterPro" id="IPR028087">
    <property type="entry name" value="Tad_N"/>
</dbReference>
<dbReference type="InterPro" id="IPR036465">
    <property type="entry name" value="vWFA_dom_sf"/>
</dbReference>
<dbReference type="InterPro" id="IPR002035">
    <property type="entry name" value="VWF_A"/>
</dbReference>
<protein>
    <recommendedName>
        <fullName evidence="2">VWFA domain-containing protein</fullName>
    </recommendedName>
</protein>
<accession>A0A2W5N165</accession>
<dbReference type="CDD" id="cd00198">
    <property type="entry name" value="vWFA"/>
    <property type="match status" value="1"/>
</dbReference>
<dbReference type="PROSITE" id="PS51257">
    <property type="entry name" value="PROKAR_LIPOPROTEIN"/>
    <property type="match status" value="1"/>
</dbReference>
<dbReference type="AlphaFoldDB" id="A0A2W5N165"/>
<feature type="domain" description="VWFA" evidence="2">
    <location>
        <begin position="150"/>
        <end position="199"/>
    </location>
</feature>
<name>A0A2W5N165_SPHMC</name>
<proteinExistence type="predicted"/>
<dbReference type="Gene3D" id="3.40.50.410">
    <property type="entry name" value="von Willebrand factor, type A domain"/>
    <property type="match status" value="2"/>
</dbReference>
<gene>
    <name evidence="3" type="ORF">DI569_03285</name>
</gene>
<dbReference type="SMART" id="SM00327">
    <property type="entry name" value="VWA"/>
    <property type="match status" value="1"/>
</dbReference>
<keyword evidence="1" id="KW-0812">Transmembrane</keyword>
<evidence type="ECO:0000313" key="4">
    <source>
        <dbReference type="Proteomes" id="UP000248597"/>
    </source>
</evidence>
<evidence type="ECO:0000256" key="1">
    <source>
        <dbReference type="SAM" id="Phobius"/>
    </source>
</evidence>
<keyword evidence="1" id="KW-0472">Membrane</keyword>
<comment type="caution">
    <text evidence="3">The sequence shown here is derived from an EMBL/GenBank/DDBJ whole genome shotgun (WGS) entry which is preliminary data.</text>
</comment>
<dbReference type="Proteomes" id="UP000248597">
    <property type="component" value="Unassembled WGS sequence"/>
</dbReference>
<organism evidence="3 4">
    <name type="scientific">Sphingopyxis macrogoltabida</name>
    <name type="common">Sphingomonas macrogoltabidus</name>
    <dbReference type="NCBI Taxonomy" id="33050"/>
    <lineage>
        <taxon>Bacteria</taxon>
        <taxon>Pseudomonadati</taxon>
        <taxon>Pseudomonadota</taxon>
        <taxon>Alphaproteobacteria</taxon>
        <taxon>Sphingomonadales</taxon>
        <taxon>Sphingomonadaceae</taxon>
        <taxon>Sphingopyxis</taxon>
    </lineage>
</organism>
<keyword evidence="1" id="KW-1133">Transmembrane helix</keyword>
<evidence type="ECO:0000313" key="3">
    <source>
        <dbReference type="EMBL" id="PZQ23753.1"/>
    </source>
</evidence>